<feature type="domain" description="VOC" evidence="2">
    <location>
        <begin position="4"/>
        <end position="142"/>
    </location>
</feature>
<dbReference type="RefSeq" id="WP_407328764.1">
    <property type="nucleotide sequence ID" value="NZ_CP136865.1"/>
</dbReference>
<dbReference type="InterPro" id="IPR037523">
    <property type="entry name" value="VOC_core"/>
</dbReference>
<dbReference type="PANTHER" id="PTHR43048:SF3">
    <property type="entry name" value="METHYLMALONYL-COA EPIMERASE, MITOCHONDRIAL"/>
    <property type="match status" value="1"/>
</dbReference>
<gene>
    <name evidence="3" type="ORF">R0137_04095</name>
</gene>
<dbReference type="InterPro" id="IPR029068">
    <property type="entry name" value="Glyas_Bleomycin-R_OHBP_Dase"/>
</dbReference>
<dbReference type="PROSITE" id="PS51819">
    <property type="entry name" value="VOC"/>
    <property type="match status" value="1"/>
</dbReference>
<evidence type="ECO:0000259" key="2">
    <source>
        <dbReference type="PROSITE" id="PS51819"/>
    </source>
</evidence>
<dbReference type="Pfam" id="PF00903">
    <property type="entry name" value="Glyoxalase"/>
    <property type="match status" value="1"/>
</dbReference>
<sequence>MILGFAHPAVVVSDLERSRDFYSAAFGFRVLSDEGWSDTPEVDAAIGSGDSRCRGYMLAGHNCFLEIFEFENPQQTGPEPSTLGPHERGLRHLSFFVDDVEAEYERVLALGAQALGAPQKASGITAVYLRDPDGNIIELCECPTPEEDLRRLPGIKALQEWANV</sequence>
<organism evidence="3 4">
    <name type="scientific">Congregibacter brevis</name>
    <dbReference type="NCBI Taxonomy" id="3081201"/>
    <lineage>
        <taxon>Bacteria</taxon>
        <taxon>Pseudomonadati</taxon>
        <taxon>Pseudomonadota</taxon>
        <taxon>Gammaproteobacteria</taxon>
        <taxon>Cellvibrionales</taxon>
        <taxon>Halieaceae</taxon>
        <taxon>Congregibacter</taxon>
    </lineage>
</organism>
<protein>
    <submittedName>
        <fullName evidence="3">VOC family protein</fullName>
    </submittedName>
</protein>
<evidence type="ECO:0000313" key="3">
    <source>
        <dbReference type="EMBL" id="WOJ97761.1"/>
    </source>
</evidence>
<name>A0ABZ0IFA7_9GAMM</name>
<dbReference type="InterPro" id="IPR051785">
    <property type="entry name" value="MMCE/EMCE_epimerase"/>
</dbReference>
<dbReference type="EMBL" id="CP136865">
    <property type="protein sequence ID" value="WOJ97761.1"/>
    <property type="molecule type" value="Genomic_DNA"/>
</dbReference>
<evidence type="ECO:0000256" key="1">
    <source>
        <dbReference type="ARBA" id="ARBA00022723"/>
    </source>
</evidence>
<dbReference type="InterPro" id="IPR004360">
    <property type="entry name" value="Glyas_Fos-R_dOase_dom"/>
</dbReference>
<keyword evidence="4" id="KW-1185">Reference proteome</keyword>
<keyword evidence="1" id="KW-0479">Metal-binding</keyword>
<dbReference type="SUPFAM" id="SSF54593">
    <property type="entry name" value="Glyoxalase/Bleomycin resistance protein/Dihydroxybiphenyl dioxygenase"/>
    <property type="match status" value="1"/>
</dbReference>
<reference evidence="3 4" key="1">
    <citation type="submission" date="2023-10" db="EMBL/GenBank/DDBJ databases">
        <title>Two novel species belonging to the OM43/NOR5 clade.</title>
        <authorList>
            <person name="Park M."/>
        </authorList>
    </citation>
    <scope>NUCLEOTIDE SEQUENCE [LARGE SCALE GENOMIC DNA]</scope>
    <source>
        <strain evidence="3 4">IMCC45268</strain>
    </source>
</reference>
<proteinExistence type="predicted"/>
<dbReference type="Gene3D" id="3.10.180.10">
    <property type="entry name" value="2,3-Dihydroxybiphenyl 1,2-Dioxygenase, domain 1"/>
    <property type="match status" value="1"/>
</dbReference>
<dbReference type="Proteomes" id="UP001626549">
    <property type="component" value="Chromosome"/>
</dbReference>
<dbReference type="PANTHER" id="PTHR43048">
    <property type="entry name" value="METHYLMALONYL-COA EPIMERASE"/>
    <property type="match status" value="1"/>
</dbReference>
<evidence type="ECO:0000313" key="4">
    <source>
        <dbReference type="Proteomes" id="UP001626549"/>
    </source>
</evidence>
<accession>A0ABZ0IFA7</accession>